<keyword evidence="2 4" id="KW-0479">Metal-binding</keyword>
<dbReference type="OrthoDB" id="9811281at2"/>
<sequence length="176" mass="18855">MTIQSVKPSTARASGFRAASRVGACALFAFAALMSGGSARASEPASARATDLQLGRQNYVLDCMGCHDSGGAGDIGRIPPLKNTSARLLLAPKGREYIARVPGSSSASLSDDELAGVLNYIMLDLNRKILPPTFKPYTAEEVARLRAPELDNPGKVRTELIRYLREHSKPSPTAYY</sequence>
<keyword evidence="3 4" id="KW-0408">Iron</keyword>
<dbReference type="SUPFAM" id="SSF46626">
    <property type="entry name" value="Cytochrome c"/>
    <property type="match status" value="1"/>
</dbReference>
<dbReference type="Gene3D" id="1.10.760.10">
    <property type="entry name" value="Cytochrome c-like domain"/>
    <property type="match status" value="1"/>
</dbReference>
<evidence type="ECO:0000256" key="4">
    <source>
        <dbReference type="PROSITE-ProRule" id="PRU00433"/>
    </source>
</evidence>
<keyword evidence="8" id="KW-1185">Reference proteome</keyword>
<keyword evidence="5" id="KW-0732">Signal</keyword>
<evidence type="ECO:0000256" key="1">
    <source>
        <dbReference type="ARBA" id="ARBA00022617"/>
    </source>
</evidence>
<evidence type="ECO:0000256" key="2">
    <source>
        <dbReference type="ARBA" id="ARBA00022723"/>
    </source>
</evidence>
<feature type="chain" id="PRO_5018285299" evidence="5">
    <location>
        <begin position="42"/>
        <end position="176"/>
    </location>
</feature>
<dbReference type="GO" id="GO:0020037">
    <property type="term" value="F:heme binding"/>
    <property type="evidence" value="ECO:0007669"/>
    <property type="project" value="InterPro"/>
</dbReference>
<evidence type="ECO:0000259" key="6">
    <source>
        <dbReference type="PROSITE" id="PS51007"/>
    </source>
</evidence>
<dbReference type="GO" id="GO:0046872">
    <property type="term" value="F:metal ion binding"/>
    <property type="evidence" value="ECO:0007669"/>
    <property type="project" value="UniProtKB-KW"/>
</dbReference>
<name>A0A3N6P5D2_9BURK</name>
<comment type="caution">
    <text evidence="7">The sequence shown here is derived from an EMBL/GenBank/DDBJ whole genome shotgun (WGS) entry which is preliminary data.</text>
</comment>
<proteinExistence type="predicted"/>
<reference evidence="7 8" key="1">
    <citation type="submission" date="2018-11" db="EMBL/GenBank/DDBJ databases">
        <title>Paraburkholderia sp. DHOA04, isolated from soil.</title>
        <authorList>
            <person name="Gao Z.-H."/>
            <person name="Qiu L.-H."/>
            <person name="Fu J.-C."/>
        </authorList>
    </citation>
    <scope>NUCLEOTIDE SEQUENCE [LARGE SCALE GENOMIC DNA]</scope>
    <source>
        <strain evidence="7 8">DHOA04</strain>
    </source>
</reference>
<dbReference type="InterPro" id="IPR036909">
    <property type="entry name" value="Cyt_c-like_dom_sf"/>
</dbReference>
<dbReference type="RefSeq" id="WP_124149683.1">
    <property type="nucleotide sequence ID" value="NZ_RQIS01000002.1"/>
</dbReference>
<evidence type="ECO:0000256" key="5">
    <source>
        <dbReference type="SAM" id="SignalP"/>
    </source>
</evidence>
<protein>
    <submittedName>
        <fullName evidence="7">Cytochrome c</fullName>
    </submittedName>
</protein>
<dbReference type="EMBL" id="RQIS01000002">
    <property type="protein sequence ID" value="RQH08983.1"/>
    <property type="molecule type" value="Genomic_DNA"/>
</dbReference>
<dbReference type="InterPro" id="IPR009056">
    <property type="entry name" value="Cyt_c-like_dom"/>
</dbReference>
<dbReference type="GO" id="GO:0009055">
    <property type="term" value="F:electron transfer activity"/>
    <property type="evidence" value="ECO:0007669"/>
    <property type="project" value="InterPro"/>
</dbReference>
<dbReference type="PROSITE" id="PS51007">
    <property type="entry name" value="CYTC"/>
    <property type="match status" value="1"/>
</dbReference>
<keyword evidence="1 4" id="KW-0349">Heme</keyword>
<gene>
    <name evidence="7" type="ORF">D1Y85_03690</name>
</gene>
<dbReference type="Proteomes" id="UP000272778">
    <property type="component" value="Unassembled WGS sequence"/>
</dbReference>
<organism evidence="7 8">
    <name type="scientific">Paraburkholderia dinghuensis</name>
    <dbReference type="NCBI Taxonomy" id="2305225"/>
    <lineage>
        <taxon>Bacteria</taxon>
        <taxon>Pseudomonadati</taxon>
        <taxon>Pseudomonadota</taxon>
        <taxon>Betaproteobacteria</taxon>
        <taxon>Burkholderiales</taxon>
        <taxon>Burkholderiaceae</taxon>
        <taxon>Paraburkholderia</taxon>
    </lineage>
</organism>
<accession>A0A3N6P5D2</accession>
<evidence type="ECO:0000313" key="7">
    <source>
        <dbReference type="EMBL" id="RQH08983.1"/>
    </source>
</evidence>
<evidence type="ECO:0000313" key="8">
    <source>
        <dbReference type="Proteomes" id="UP000272778"/>
    </source>
</evidence>
<dbReference type="AlphaFoldDB" id="A0A3N6P5D2"/>
<feature type="domain" description="Cytochrome c" evidence="6">
    <location>
        <begin position="50"/>
        <end position="125"/>
    </location>
</feature>
<evidence type="ECO:0000256" key="3">
    <source>
        <dbReference type="ARBA" id="ARBA00023004"/>
    </source>
</evidence>
<feature type="signal peptide" evidence="5">
    <location>
        <begin position="1"/>
        <end position="41"/>
    </location>
</feature>